<evidence type="ECO:0000256" key="4">
    <source>
        <dbReference type="ARBA" id="ARBA00022825"/>
    </source>
</evidence>
<keyword evidence="3 6" id="KW-0378">Hydrolase</keyword>
<keyword evidence="7" id="KW-0732">Signal</keyword>
<dbReference type="Proteomes" id="UP000277671">
    <property type="component" value="Unassembled WGS sequence"/>
</dbReference>
<evidence type="ECO:0000256" key="5">
    <source>
        <dbReference type="PIRSR" id="PIRSR615500-1"/>
    </source>
</evidence>
<keyword evidence="4 6" id="KW-0720">Serine protease</keyword>
<feature type="domain" description="Peptidase S8/S53" evidence="8">
    <location>
        <begin position="207"/>
        <end position="455"/>
    </location>
</feature>
<dbReference type="PANTHER" id="PTHR43399:SF4">
    <property type="entry name" value="CELL WALL-ASSOCIATED PROTEASE"/>
    <property type="match status" value="1"/>
</dbReference>
<dbReference type="InterPro" id="IPR015500">
    <property type="entry name" value="Peptidase_S8_subtilisin-rel"/>
</dbReference>
<evidence type="ECO:0000256" key="3">
    <source>
        <dbReference type="ARBA" id="ARBA00022801"/>
    </source>
</evidence>
<gene>
    <name evidence="9" type="ORF">BDK92_1243</name>
</gene>
<keyword evidence="10" id="KW-1185">Reference proteome</keyword>
<organism evidence="9 10">
    <name type="scientific">Micromonospora pisi</name>
    <dbReference type="NCBI Taxonomy" id="589240"/>
    <lineage>
        <taxon>Bacteria</taxon>
        <taxon>Bacillati</taxon>
        <taxon>Actinomycetota</taxon>
        <taxon>Actinomycetes</taxon>
        <taxon>Micromonosporales</taxon>
        <taxon>Micromonosporaceae</taxon>
        <taxon>Micromonospora</taxon>
    </lineage>
</organism>
<dbReference type="GO" id="GO:0004252">
    <property type="term" value="F:serine-type endopeptidase activity"/>
    <property type="evidence" value="ECO:0007669"/>
    <property type="project" value="UniProtKB-UniRule"/>
</dbReference>
<dbReference type="InterPro" id="IPR051048">
    <property type="entry name" value="Peptidase_S8/S53_subtilisin"/>
</dbReference>
<accession>A0A495JE12</accession>
<feature type="active site" description="Charge relay system" evidence="5 6">
    <location>
        <position position="422"/>
    </location>
</feature>
<evidence type="ECO:0000256" key="6">
    <source>
        <dbReference type="PROSITE-ProRule" id="PRU01240"/>
    </source>
</evidence>
<feature type="active site" description="Charge relay system" evidence="5 6">
    <location>
        <position position="249"/>
    </location>
</feature>
<evidence type="ECO:0000313" key="10">
    <source>
        <dbReference type="Proteomes" id="UP000277671"/>
    </source>
</evidence>
<dbReference type="InterPro" id="IPR036852">
    <property type="entry name" value="Peptidase_S8/S53_dom_sf"/>
</dbReference>
<sequence>MLRRMRWLPAVTLVATMAGFVPSSPSLADGGTAPQGKRYTVTLLTGDAVTVEITGTGCPRVTIEPVNPNGVVQQSCGPDGHVHVIPASVAAQIGPVLDPTLFDVTALIHDGYDDASTSELPLIVQPKANARMAVLGDVRQLSSIGAVAGRVPKKTPATAKAAGDSLLAGAAKVWLDRKVQATTFTNDLDRNLPQISAPEAWDAGYTGKGTRVAVLDSGADFTHPDLAGQVVDRADFIVEGGDAVDHKGHGTHVATTIAGTGAASHGQRRGVAPGARLVIGKVLDDNGFGEDSGIIAGMEWAAARADVINMSLGGEEASDGTDPLSLAVDALSKQTGALFVVSAGNNGGAISSPGAARSALTVGAVDAADKLAGFSSRGPIVNTHVAKPELVAPGVDIVAGRASGTTMGDPIDQYYTSSDGTSMASPHVAGAAALLAQRHPDWTAERLKAGLVGAADPMPDVDRYAVGAGRLNAARALSGPVSNQPVVALGTFPYPQKGSSTANLSWTGDSNSASTDLDLDVTVTDHAGSAAPRHTASLSETRVRLKRGASAGTTLRIDRSALAGKPGFYTAVVTARSHGKLVSTTPVSFYVEVPSYDLTIKTVATRDKPEAATDWVGLLVTNLDDPTVYGGGDFDTPGKTVTLRVPAGRYAVTGAYTVYDPETDNQQGSLVGDPDIAVTADRVITLDPARAKPVTATVEKVATTTSTTQFTTVQTSRSGLGWTQSTTGFGSLSKVSVEPMERPGIGTFQSYSGFALDSTGNSGTPAHYDLVHAYDKGVPADPTYRVTKKEQSRLARIDQRFNQMDSDGMVTSLRRSGYTSDGFAFVLQNRTYDLPVNRTDYVTPGYIWKDEGIYGGLTAAEGDRAYQAGSKQSKIWARQPLHSDWYDDPSGAEFSCATAPSRTSGNLHVDLVMLTDQHQRADCLAAGTIGVNRKLSLYRDGKLVEERAASLADFTVPSSAADYRLTFDVETGLILPISTKVNTSWTFRSAGPSGTRSVPLPLLSIDYALPLDAANHPTGGAASFHVRQANGTPTQRVESFQVWTSTDDGAWRSARVNRDGDGYRAELPTVKAGQAVSLRVKAGASGGSGIEQTIIRAYHAG</sequence>
<dbReference type="RefSeq" id="WP_246016851.1">
    <property type="nucleotide sequence ID" value="NZ_RBKT01000001.1"/>
</dbReference>
<dbReference type="InterPro" id="IPR000209">
    <property type="entry name" value="Peptidase_S8/S53_dom"/>
</dbReference>
<proteinExistence type="inferred from homology"/>
<dbReference type="SUPFAM" id="SSF52743">
    <property type="entry name" value="Subtilisin-like"/>
    <property type="match status" value="1"/>
</dbReference>
<dbReference type="PANTHER" id="PTHR43399">
    <property type="entry name" value="SUBTILISIN-RELATED"/>
    <property type="match status" value="1"/>
</dbReference>
<evidence type="ECO:0000259" key="8">
    <source>
        <dbReference type="Pfam" id="PF00082"/>
    </source>
</evidence>
<dbReference type="Gene3D" id="3.40.50.200">
    <property type="entry name" value="Peptidase S8/S53 domain"/>
    <property type="match status" value="1"/>
</dbReference>
<dbReference type="Pfam" id="PF00082">
    <property type="entry name" value="Peptidase_S8"/>
    <property type="match status" value="1"/>
</dbReference>
<evidence type="ECO:0000256" key="1">
    <source>
        <dbReference type="ARBA" id="ARBA00011073"/>
    </source>
</evidence>
<feature type="active site" description="Charge relay system" evidence="5 6">
    <location>
        <position position="216"/>
    </location>
</feature>
<feature type="signal peptide" evidence="7">
    <location>
        <begin position="1"/>
        <end position="28"/>
    </location>
</feature>
<comment type="caution">
    <text evidence="9">The sequence shown here is derived from an EMBL/GenBank/DDBJ whole genome shotgun (WGS) entry which is preliminary data.</text>
</comment>
<name>A0A495JE12_9ACTN</name>
<feature type="chain" id="PRO_5019802344" evidence="7">
    <location>
        <begin position="29"/>
        <end position="1101"/>
    </location>
</feature>
<dbReference type="AlphaFoldDB" id="A0A495JE12"/>
<comment type="similarity">
    <text evidence="1 6">Belongs to the peptidase S8 family.</text>
</comment>
<reference evidence="9 10" key="1">
    <citation type="submission" date="2018-10" db="EMBL/GenBank/DDBJ databases">
        <title>Sequencing the genomes of 1000 actinobacteria strains.</title>
        <authorList>
            <person name="Klenk H.-P."/>
        </authorList>
    </citation>
    <scope>NUCLEOTIDE SEQUENCE [LARGE SCALE GENOMIC DNA]</scope>
    <source>
        <strain evidence="9 10">DSM 45175</strain>
    </source>
</reference>
<dbReference type="InterPro" id="IPR023828">
    <property type="entry name" value="Peptidase_S8_Ser-AS"/>
</dbReference>
<evidence type="ECO:0000256" key="7">
    <source>
        <dbReference type="SAM" id="SignalP"/>
    </source>
</evidence>
<keyword evidence="2 6" id="KW-0645">Protease</keyword>
<dbReference type="GO" id="GO:0006508">
    <property type="term" value="P:proteolysis"/>
    <property type="evidence" value="ECO:0007669"/>
    <property type="project" value="UniProtKB-KW"/>
</dbReference>
<dbReference type="PRINTS" id="PR00723">
    <property type="entry name" value="SUBTILISIN"/>
</dbReference>
<dbReference type="EMBL" id="RBKT01000001">
    <property type="protein sequence ID" value="RKR86971.1"/>
    <property type="molecule type" value="Genomic_DNA"/>
</dbReference>
<evidence type="ECO:0000256" key="2">
    <source>
        <dbReference type="ARBA" id="ARBA00022670"/>
    </source>
</evidence>
<protein>
    <submittedName>
        <fullName evidence="9">Subtilase family protein</fullName>
    </submittedName>
</protein>
<dbReference type="PROSITE" id="PS00138">
    <property type="entry name" value="SUBTILASE_SER"/>
    <property type="match status" value="1"/>
</dbReference>
<evidence type="ECO:0000313" key="9">
    <source>
        <dbReference type="EMBL" id="RKR86971.1"/>
    </source>
</evidence>
<dbReference type="PROSITE" id="PS51892">
    <property type="entry name" value="SUBTILASE"/>
    <property type="match status" value="1"/>
</dbReference>